<dbReference type="OMA" id="RIRWPDS"/>
<keyword evidence="4" id="KW-1185">Reference proteome</keyword>
<evidence type="ECO:0000313" key="3">
    <source>
        <dbReference type="EMBL" id="EFI96439.1"/>
    </source>
</evidence>
<dbReference type="Pfam" id="PF14200">
    <property type="entry name" value="RicinB_lectin_2"/>
    <property type="match status" value="1"/>
</dbReference>
<dbReference type="AlphaFoldDB" id="D8Q7L1"/>
<organism evidence="4">
    <name type="scientific">Schizophyllum commune (strain H4-8 / FGSC 9210)</name>
    <name type="common">Split gill fungus</name>
    <dbReference type="NCBI Taxonomy" id="578458"/>
    <lineage>
        <taxon>Eukaryota</taxon>
        <taxon>Fungi</taxon>
        <taxon>Dikarya</taxon>
        <taxon>Basidiomycota</taxon>
        <taxon>Agaricomycotina</taxon>
        <taxon>Agaricomycetes</taxon>
        <taxon>Agaricomycetidae</taxon>
        <taxon>Agaricales</taxon>
        <taxon>Schizophyllaceae</taxon>
        <taxon>Schizophyllum</taxon>
    </lineage>
</organism>
<sequence length="205" mass="22407">MNPQPTNFVPGTYTIKNEAIDQVLDLSGADHKTCIGYLAHGGENQRWIIERLGAGYTIQNARSKSYMTVDASLANGTMIVGSAFPVAWDIQLGTAGWTIGWPNSHYFLDLDYHADPNAQAAKLQLWRNENTSHFQRNRIWTLARVDDRPASANARSYGHNGGSSTHNGDSNTVSETVIDASELGKGLNIVTTTTTTTVTKVVRVQ</sequence>
<dbReference type="eggNOG" id="ENOG502T3CX">
    <property type="taxonomic scope" value="Eukaryota"/>
</dbReference>
<dbReference type="SUPFAM" id="SSF50370">
    <property type="entry name" value="Ricin B-like lectins"/>
    <property type="match status" value="1"/>
</dbReference>
<dbReference type="InParanoid" id="D8Q7L1"/>
<gene>
    <name evidence="3" type="ORF">SCHCODRAFT_85357</name>
</gene>
<evidence type="ECO:0000313" key="4">
    <source>
        <dbReference type="Proteomes" id="UP000007431"/>
    </source>
</evidence>
<feature type="domain" description="Ricin B lectin" evidence="2">
    <location>
        <begin position="10"/>
        <end position="79"/>
    </location>
</feature>
<accession>D8Q7L1</accession>
<dbReference type="GeneID" id="9586695"/>
<dbReference type="OrthoDB" id="3228793at2759"/>
<dbReference type="KEGG" id="scm:SCHCO_01038644"/>
<feature type="region of interest" description="Disordered" evidence="1">
    <location>
        <begin position="151"/>
        <end position="172"/>
    </location>
</feature>
<dbReference type="VEuPathDB" id="FungiDB:SCHCODRAFT_01038644"/>
<dbReference type="Gene3D" id="2.80.10.50">
    <property type="match status" value="1"/>
</dbReference>
<reference evidence="3 4" key="1">
    <citation type="journal article" date="2010" name="Nat. Biotechnol.">
        <title>Genome sequence of the model mushroom Schizophyllum commune.</title>
        <authorList>
            <person name="Ohm R.A."/>
            <person name="de Jong J.F."/>
            <person name="Lugones L.G."/>
            <person name="Aerts A."/>
            <person name="Kothe E."/>
            <person name="Stajich J.E."/>
            <person name="de Vries R.P."/>
            <person name="Record E."/>
            <person name="Levasseur A."/>
            <person name="Baker S.E."/>
            <person name="Bartholomew K.A."/>
            <person name="Coutinho P.M."/>
            <person name="Erdmann S."/>
            <person name="Fowler T.J."/>
            <person name="Gathman A.C."/>
            <person name="Lombard V."/>
            <person name="Henrissat B."/>
            <person name="Knabe N."/>
            <person name="Kuees U."/>
            <person name="Lilly W.W."/>
            <person name="Lindquist E."/>
            <person name="Lucas S."/>
            <person name="Magnuson J.K."/>
            <person name="Piumi F."/>
            <person name="Raudaskoski M."/>
            <person name="Salamov A."/>
            <person name="Schmutz J."/>
            <person name="Schwarze F.W.M.R."/>
            <person name="vanKuyk P.A."/>
            <person name="Horton J.S."/>
            <person name="Grigoriev I.V."/>
            <person name="Woesten H.A.B."/>
        </authorList>
    </citation>
    <scope>NUCLEOTIDE SEQUENCE [LARGE SCALE GENOMIC DNA]</scope>
    <source>
        <strain evidence="4">H4-8 / FGSC 9210</strain>
    </source>
</reference>
<dbReference type="EMBL" id="GL377307">
    <property type="protein sequence ID" value="EFI96439.1"/>
    <property type="molecule type" value="Genomic_DNA"/>
</dbReference>
<dbReference type="Proteomes" id="UP000007431">
    <property type="component" value="Unassembled WGS sequence"/>
</dbReference>
<feature type="compositionally biased region" description="Polar residues" evidence="1">
    <location>
        <begin position="162"/>
        <end position="172"/>
    </location>
</feature>
<dbReference type="RefSeq" id="XP_003031342.1">
    <property type="nucleotide sequence ID" value="XM_003031296.1"/>
</dbReference>
<evidence type="ECO:0000259" key="2">
    <source>
        <dbReference type="Pfam" id="PF14200"/>
    </source>
</evidence>
<evidence type="ECO:0000256" key="1">
    <source>
        <dbReference type="SAM" id="MobiDB-lite"/>
    </source>
</evidence>
<dbReference type="HOGENOM" id="CLU_087343_0_0_1"/>
<proteinExistence type="predicted"/>
<dbReference type="InterPro" id="IPR035992">
    <property type="entry name" value="Ricin_B-like_lectins"/>
</dbReference>
<name>D8Q7L1_SCHCM</name>
<dbReference type="CDD" id="cd23422">
    <property type="entry name" value="beta-trefoil_Ricin_MPL_CNL"/>
    <property type="match status" value="1"/>
</dbReference>
<protein>
    <recommendedName>
        <fullName evidence="2">Ricin B lectin domain-containing protein</fullName>
    </recommendedName>
</protein>
<dbReference type="InterPro" id="IPR000772">
    <property type="entry name" value="Ricin_B_lectin"/>
</dbReference>